<dbReference type="Proteomes" id="UP000613580">
    <property type="component" value="Unassembled WGS sequence"/>
</dbReference>
<evidence type="ECO:0000313" key="2">
    <source>
        <dbReference type="Proteomes" id="UP000613580"/>
    </source>
</evidence>
<dbReference type="EMBL" id="JACAZE010000035">
    <property type="protein sequence ID" value="KAF7288388.1"/>
    <property type="molecule type" value="Genomic_DNA"/>
</dbReference>
<protein>
    <submittedName>
        <fullName evidence="1">Uncharacterized protein</fullName>
    </submittedName>
</protein>
<reference evidence="1" key="1">
    <citation type="submission" date="2020-05" db="EMBL/GenBank/DDBJ databases">
        <title>Mycena genomes resolve the evolution of fungal bioluminescence.</title>
        <authorList>
            <person name="Tsai I.J."/>
        </authorList>
    </citation>
    <scope>NUCLEOTIDE SEQUENCE</scope>
    <source>
        <strain evidence="1">110903Hualien_Pintung</strain>
    </source>
</reference>
<organism evidence="1 2">
    <name type="scientific">Mycena chlorophos</name>
    <name type="common">Agaric fungus</name>
    <name type="synonym">Agaricus chlorophos</name>
    <dbReference type="NCBI Taxonomy" id="658473"/>
    <lineage>
        <taxon>Eukaryota</taxon>
        <taxon>Fungi</taxon>
        <taxon>Dikarya</taxon>
        <taxon>Basidiomycota</taxon>
        <taxon>Agaricomycotina</taxon>
        <taxon>Agaricomycetes</taxon>
        <taxon>Agaricomycetidae</taxon>
        <taxon>Agaricales</taxon>
        <taxon>Marasmiineae</taxon>
        <taxon>Mycenaceae</taxon>
        <taxon>Mycena</taxon>
    </lineage>
</organism>
<gene>
    <name evidence="1" type="ORF">HMN09_01391100</name>
</gene>
<comment type="caution">
    <text evidence="1">The sequence shown here is derived from an EMBL/GenBank/DDBJ whole genome shotgun (WGS) entry which is preliminary data.</text>
</comment>
<dbReference type="AlphaFoldDB" id="A0A8H6RWW6"/>
<sequence>MSLPTAMHIPDYSPSISLKISPPLAPYLQTENRRPHRDGDEASIRGATMYLAGCFVRGAMAFRVSTSTKAQDRAGRLLHVPYRRATASTSLSDDVATLHILSRSTPSPTLYPPHPMPIPTLHHLFDAALALSFRLIPVAVRAWRRIRVARDGSRHAARRGCFSLVAMLQ</sequence>
<evidence type="ECO:0000313" key="1">
    <source>
        <dbReference type="EMBL" id="KAF7288388.1"/>
    </source>
</evidence>
<accession>A0A8H6RWW6</accession>
<keyword evidence="2" id="KW-1185">Reference proteome</keyword>
<name>A0A8H6RWW6_MYCCL</name>
<proteinExistence type="predicted"/>